<dbReference type="EMBL" id="OB665059">
    <property type="protein sequence ID" value="CAD7232730.1"/>
    <property type="molecule type" value="Genomic_DNA"/>
</dbReference>
<organism evidence="1">
    <name type="scientific">Cyprideis torosa</name>
    <dbReference type="NCBI Taxonomy" id="163714"/>
    <lineage>
        <taxon>Eukaryota</taxon>
        <taxon>Metazoa</taxon>
        <taxon>Ecdysozoa</taxon>
        <taxon>Arthropoda</taxon>
        <taxon>Crustacea</taxon>
        <taxon>Oligostraca</taxon>
        <taxon>Ostracoda</taxon>
        <taxon>Podocopa</taxon>
        <taxon>Podocopida</taxon>
        <taxon>Cytherocopina</taxon>
        <taxon>Cytheroidea</taxon>
        <taxon>Cytherideidae</taxon>
        <taxon>Cyprideis</taxon>
    </lineage>
</organism>
<evidence type="ECO:0000313" key="1">
    <source>
        <dbReference type="EMBL" id="CAD7232730.1"/>
    </source>
</evidence>
<protein>
    <submittedName>
        <fullName evidence="1">Uncharacterized protein</fullName>
    </submittedName>
</protein>
<accession>A0A7R8WPJ2</accession>
<name>A0A7R8WPJ2_9CRUS</name>
<gene>
    <name evidence="1" type="ORF">CTOB1V02_LOCUS10561</name>
</gene>
<sequence length="9" mass="944">MTMSTACVT</sequence>
<reference evidence="1" key="1">
    <citation type="submission" date="2020-11" db="EMBL/GenBank/DDBJ databases">
        <authorList>
            <person name="Tran Van P."/>
        </authorList>
    </citation>
    <scope>NUCLEOTIDE SEQUENCE</scope>
</reference>
<proteinExistence type="predicted"/>